<dbReference type="Gene3D" id="3.20.20.140">
    <property type="entry name" value="Metal-dependent hydrolases"/>
    <property type="match status" value="1"/>
</dbReference>
<dbReference type="PATRIC" id="fig|1227491.4.peg.1233"/>
<feature type="compositionally biased region" description="Gly residues" evidence="1">
    <location>
        <begin position="105"/>
        <end position="114"/>
    </location>
</feature>
<accession>M0BD75</accession>
<dbReference type="PROSITE" id="PS01137">
    <property type="entry name" value="TATD_1"/>
    <property type="match status" value="1"/>
</dbReference>
<dbReference type="InterPro" id="IPR011059">
    <property type="entry name" value="Metal-dep_hydrolase_composite"/>
</dbReference>
<dbReference type="InterPro" id="IPR032466">
    <property type="entry name" value="Metal_Hydrolase"/>
</dbReference>
<dbReference type="Proteomes" id="UP000011591">
    <property type="component" value="Unassembled WGS sequence"/>
</dbReference>
<dbReference type="Gene3D" id="3.10.310.70">
    <property type="match status" value="1"/>
</dbReference>
<dbReference type="AlphaFoldDB" id="M0BD75"/>
<sequence length="552" mass="59160">MTEAADLLLTNGEIHSLTDPDTVTEAVAIRDGELVRLGDAYEIEFLEGVETTVIDCEGRTVLPGFIDAHTHLDHLGERLVHADLSAVESRAAALDALAAQADGPRTGGGAGSDGESGAEPDDWHLGFGYDESTWADATDYLTREDLDRVSETRPVAAFRVDVHTASLNSVALDRLRDDLPEGDVRFADGEPTGVVVEDAVGVLRDAVAAGPAAMREVIAAAAEDAVSRGVTGVHDMVQRSTAAHAYRDLAAAGELPLRVRINYWSDYLDDLAAVGLPTNAGDEFVRVGAIKSFSDGSFGGETAKVFEPYVGANEDAAAVDADESEDGASDNANRGQWVVDPDDLAAIVDRADAADRQLSIHAIGDEAIEETLSLLETTADPDGARHRIEHAELATDDQLARMADAGIVASMQPNFHRWADEGGLYEQRLGEERRTRTNRFRRVLEADVPLAFGSDCMPLDPLLGIHHAVTAPTESQRLSVTEAIRAYTRGGAYAGFDEDRLGTVAVGKRADFVVLEDSPWEHPERIDEIDVAMTIVDGELVFDGREEATGLQ</sequence>
<protein>
    <submittedName>
        <fullName evidence="3">Amidohydrolase</fullName>
    </submittedName>
</protein>
<dbReference type="CDD" id="cd01300">
    <property type="entry name" value="YtcJ_like"/>
    <property type="match status" value="1"/>
</dbReference>
<dbReference type="PANTHER" id="PTHR22642:SF2">
    <property type="entry name" value="PROTEIN LONG AFTER FAR-RED 3"/>
    <property type="match status" value="1"/>
</dbReference>
<dbReference type="RefSeq" id="WP_006664707.1">
    <property type="nucleotide sequence ID" value="NZ_AOIP01000015.1"/>
</dbReference>
<comment type="caution">
    <text evidence="3">The sequence shown here is derived from an EMBL/GenBank/DDBJ whole genome shotgun (WGS) entry which is preliminary data.</text>
</comment>
<dbReference type="Gene3D" id="2.30.40.10">
    <property type="entry name" value="Urease, subunit C, domain 1"/>
    <property type="match status" value="1"/>
</dbReference>
<dbReference type="GO" id="GO:0016810">
    <property type="term" value="F:hydrolase activity, acting on carbon-nitrogen (but not peptide) bonds"/>
    <property type="evidence" value="ECO:0007669"/>
    <property type="project" value="InterPro"/>
</dbReference>
<feature type="region of interest" description="Disordered" evidence="1">
    <location>
        <begin position="99"/>
        <end position="121"/>
    </location>
</feature>
<dbReference type="OrthoDB" id="24954at2157"/>
<name>M0BD75_9EURY</name>
<evidence type="ECO:0000259" key="2">
    <source>
        <dbReference type="Pfam" id="PF07969"/>
    </source>
</evidence>
<dbReference type="EMBL" id="AOIP01000015">
    <property type="protein sequence ID" value="ELZ07579.1"/>
    <property type="molecule type" value="Genomic_DNA"/>
</dbReference>
<dbReference type="InterPro" id="IPR033932">
    <property type="entry name" value="YtcJ-like"/>
</dbReference>
<reference evidence="3 4" key="1">
    <citation type="journal article" date="2014" name="PLoS Genet.">
        <title>Phylogenetically driven sequencing of extremely halophilic archaea reveals strategies for static and dynamic osmo-response.</title>
        <authorList>
            <person name="Becker E.A."/>
            <person name="Seitzer P.M."/>
            <person name="Tritt A."/>
            <person name="Larsen D."/>
            <person name="Krusor M."/>
            <person name="Yao A.I."/>
            <person name="Wu D."/>
            <person name="Madern D."/>
            <person name="Eisen J.A."/>
            <person name="Darling A.E."/>
            <person name="Facciotti M.T."/>
        </authorList>
    </citation>
    <scope>NUCLEOTIDE SEQUENCE [LARGE SCALE GENOMIC DNA]</scope>
    <source>
        <strain evidence="3 4">DSM 13077</strain>
    </source>
</reference>
<feature type="domain" description="Amidohydrolase 3" evidence="2">
    <location>
        <begin position="53"/>
        <end position="542"/>
    </location>
</feature>
<dbReference type="SUPFAM" id="SSF51338">
    <property type="entry name" value="Composite domain of metallo-dependent hydrolases"/>
    <property type="match status" value="1"/>
</dbReference>
<dbReference type="InterPro" id="IPR013108">
    <property type="entry name" value="Amidohydro_3"/>
</dbReference>
<dbReference type="PANTHER" id="PTHR22642">
    <property type="entry name" value="IMIDAZOLONEPROPIONASE"/>
    <property type="match status" value="1"/>
</dbReference>
<evidence type="ECO:0000313" key="4">
    <source>
        <dbReference type="Proteomes" id="UP000011591"/>
    </source>
</evidence>
<dbReference type="Pfam" id="PF07969">
    <property type="entry name" value="Amidohydro_3"/>
    <property type="match status" value="1"/>
</dbReference>
<keyword evidence="4" id="KW-1185">Reference proteome</keyword>
<keyword evidence="3" id="KW-0378">Hydrolase</keyword>
<dbReference type="InterPro" id="IPR018228">
    <property type="entry name" value="DNase_TatD-rel_CS"/>
</dbReference>
<evidence type="ECO:0000313" key="3">
    <source>
        <dbReference type="EMBL" id="ELZ07579.1"/>
    </source>
</evidence>
<organism evidence="3 4">
    <name type="scientific">Natrialba aegyptia DSM 13077</name>
    <dbReference type="NCBI Taxonomy" id="1227491"/>
    <lineage>
        <taxon>Archaea</taxon>
        <taxon>Methanobacteriati</taxon>
        <taxon>Methanobacteriota</taxon>
        <taxon>Stenosarchaea group</taxon>
        <taxon>Halobacteria</taxon>
        <taxon>Halobacteriales</taxon>
        <taxon>Natrialbaceae</taxon>
        <taxon>Natrialba</taxon>
    </lineage>
</organism>
<proteinExistence type="predicted"/>
<evidence type="ECO:0000256" key="1">
    <source>
        <dbReference type="SAM" id="MobiDB-lite"/>
    </source>
</evidence>
<gene>
    <name evidence="3" type="ORF">C480_05976</name>
</gene>
<dbReference type="SUPFAM" id="SSF51556">
    <property type="entry name" value="Metallo-dependent hydrolases"/>
    <property type="match status" value="1"/>
</dbReference>